<reference evidence="2 4" key="1">
    <citation type="journal article" date="2011" name="Nature">
        <title>The Medicago genome provides insight into the evolution of rhizobial symbioses.</title>
        <authorList>
            <person name="Young N.D."/>
            <person name="Debelle F."/>
            <person name="Oldroyd G.E."/>
            <person name="Geurts R."/>
            <person name="Cannon S.B."/>
            <person name="Udvardi M.K."/>
            <person name="Benedito V.A."/>
            <person name="Mayer K.F."/>
            <person name="Gouzy J."/>
            <person name="Schoof H."/>
            <person name="Van de Peer Y."/>
            <person name="Proost S."/>
            <person name="Cook D.R."/>
            <person name="Meyers B.C."/>
            <person name="Spannagl M."/>
            <person name="Cheung F."/>
            <person name="De Mita S."/>
            <person name="Krishnakumar V."/>
            <person name="Gundlach H."/>
            <person name="Zhou S."/>
            <person name="Mudge J."/>
            <person name="Bharti A.K."/>
            <person name="Murray J.D."/>
            <person name="Naoumkina M.A."/>
            <person name="Rosen B."/>
            <person name="Silverstein K.A."/>
            <person name="Tang H."/>
            <person name="Rombauts S."/>
            <person name="Zhao P.X."/>
            <person name="Zhou P."/>
            <person name="Barbe V."/>
            <person name="Bardou P."/>
            <person name="Bechner M."/>
            <person name="Bellec A."/>
            <person name="Berger A."/>
            <person name="Berges H."/>
            <person name="Bidwell S."/>
            <person name="Bisseling T."/>
            <person name="Choisne N."/>
            <person name="Couloux A."/>
            <person name="Denny R."/>
            <person name="Deshpande S."/>
            <person name="Dai X."/>
            <person name="Doyle J.J."/>
            <person name="Dudez A.M."/>
            <person name="Farmer A.D."/>
            <person name="Fouteau S."/>
            <person name="Franken C."/>
            <person name="Gibelin C."/>
            <person name="Gish J."/>
            <person name="Goldstein S."/>
            <person name="Gonzalez A.J."/>
            <person name="Green P.J."/>
            <person name="Hallab A."/>
            <person name="Hartog M."/>
            <person name="Hua A."/>
            <person name="Humphray S.J."/>
            <person name="Jeong D.H."/>
            <person name="Jing Y."/>
            <person name="Jocker A."/>
            <person name="Kenton S.M."/>
            <person name="Kim D.J."/>
            <person name="Klee K."/>
            <person name="Lai H."/>
            <person name="Lang C."/>
            <person name="Lin S."/>
            <person name="Macmil S.L."/>
            <person name="Magdelenat G."/>
            <person name="Matthews L."/>
            <person name="McCorrison J."/>
            <person name="Monaghan E.L."/>
            <person name="Mun J.H."/>
            <person name="Najar F.Z."/>
            <person name="Nicholson C."/>
            <person name="Noirot C."/>
            <person name="O'Bleness M."/>
            <person name="Paule C.R."/>
            <person name="Poulain J."/>
            <person name="Prion F."/>
            <person name="Qin B."/>
            <person name="Qu C."/>
            <person name="Retzel E.F."/>
            <person name="Riddle C."/>
            <person name="Sallet E."/>
            <person name="Samain S."/>
            <person name="Samson N."/>
            <person name="Sanders I."/>
            <person name="Saurat O."/>
            <person name="Scarpelli C."/>
            <person name="Schiex T."/>
            <person name="Segurens B."/>
            <person name="Severin A.J."/>
            <person name="Sherrier D.J."/>
            <person name="Shi R."/>
            <person name="Sims S."/>
            <person name="Singer S.R."/>
            <person name="Sinharoy S."/>
            <person name="Sterck L."/>
            <person name="Viollet A."/>
            <person name="Wang B.B."/>
            <person name="Wang K."/>
            <person name="Wang M."/>
            <person name="Wang X."/>
            <person name="Warfsmann J."/>
            <person name="Weissenbach J."/>
            <person name="White D.D."/>
            <person name="White J.D."/>
            <person name="Wiley G.B."/>
            <person name="Wincker P."/>
            <person name="Xing Y."/>
            <person name="Yang L."/>
            <person name="Yao Z."/>
            <person name="Ying F."/>
            <person name="Zhai J."/>
            <person name="Zhou L."/>
            <person name="Zuber A."/>
            <person name="Denarie J."/>
            <person name="Dixon R.A."/>
            <person name="May G.D."/>
            <person name="Schwartz D.C."/>
            <person name="Rogers J."/>
            <person name="Quetier F."/>
            <person name="Town C.D."/>
            <person name="Roe B.A."/>
        </authorList>
    </citation>
    <scope>NUCLEOTIDE SEQUENCE [LARGE SCALE GENOMIC DNA]</scope>
    <source>
        <strain evidence="2">A17</strain>
        <strain evidence="3 4">cv. Jemalong A17</strain>
    </source>
</reference>
<gene>
    <name evidence="2" type="ordered locus">MTR_3g024220</name>
</gene>
<evidence type="ECO:0000313" key="4">
    <source>
        <dbReference type="Proteomes" id="UP000002051"/>
    </source>
</evidence>
<feature type="chain" id="PRO_5014500010" evidence="1">
    <location>
        <begin position="22"/>
        <end position="90"/>
    </location>
</feature>
<dbReference type="Proteomes" id="UP000002051">
    <property type="component" value="Chromosome 3"/>
</dbReference>
<evidence type="ECO:0000313" key="2">
    <source>
        <dbReference type="EMBL" id="KEH33134.1"/>
    </source>
</evidence>
<evidence type="ECO:0000256" key="1">
    <source>
        <dbReference type="SAM" id="SignalP"/>
    </source>
</evidence>
<protein>
    <submittedName>
        <fullName evidence="2">LCR</fullName>
    </submittedName>
</protein>
<keyword evidence="4" id="KW-1185">Reference proteome</keyword>
<dbReference type="EMBL" id="CM001219">
    <property type="protein sequence ID" value="KEH33134.1"/>
    <property type="molecule type" value="Genomic_DNA"/>
</dbReference>
<keyword evidence="1" id="KW-0732">Signal</keyword>
<dbReference type="EnsemblPlants" id="KEH33134">
    <property type="protein sequence ID" value="KEH33134"/>
    <property type="gene ID" value="MTR_3g024220"/>
</dbReference>
<sequence>MTFYVHQFFLLGVLCISLVLASGFDTSLDFEGQTIEPAKRPNCLIGRPGPPQTCCIEECTPNCRKDCTAKGFSAGGCYTALGANFCCCIV</sequence>
<accession>A0A072UTF5</accession>
<reference evidence="3" key="3">
    <citation type="submission" date="2015-04" db="UniProtKB">
        <authorList>
            <consortium name="EnsemblPlants"/>
        </authorList>
    </citation>
    <scope>IDENTIFICATION</scope>
    <source>
        <strain evidence="3">cv. Jemalong A17</strain>
    </source>
</reference>
<name>A0A072UTF5_MEDTR</name>
<organism evidence="2 4">
    <name type="scientific">Medicago truncatula</name>
    <name type="common">Barrel medic</name>
    <name type="synonym">Medicago tribuloides</name>
    <dbReference type="NCBI Taxonomy" id="3880"/>
    <lineage>
        <taxon>Eukaryota</taxon>
        <taxon>Viridiplantae</taxon>
        <taxon>Streptophyta</taxon>
        <taxon>Embryophyta</taxon>
        <taxon>Tracheophyta</taxon>
        <taxon>Spermatophyta</taxon>
        <taxon>Magnoliopsida</taxon>
        <taxon>eudicotyledons</taxon>
        <taxon>Gunneridae</taxon>
        <taxon>Pentapetalae</taxon>
        <taxon>rosids</taxon>
        <taxon>fabids</taxon>
        <taxon>Fabales</taxon>
        <taxon>Fabaceae</taxon>
        <taxon>Papilionoideae</taxon>
        <taxon>50 kb inversion clade</taxon>
        <taxon>NPAAA clade</taxon>
        <taxon>Hologalegina</taxon>
        <taxon>IRL clade</taxon>
        <taxon>Trifolieae</taxon>
        <taxon>Medicago</taxon>
    </lineage>
</organism>
<proteinExistence type="predicted"/>
<dbReference type="HOGENOM" id="CLU_2458163_0_0_1"/>
<feature type="signal peptide" evidence="1">
    <location>
        <begin position="1"/>
        <end position="21"/>
    </location>
</feature>
<dbReference type="AlphaFoldDB" id="A0A072UTF5"/>
<reference evidence="2 4" key="2">
    <citation type="journal article" date="2014" name="BMC Genomics">
        <title>An improved genome release (version Mt4.0) for the model legume Medicago truncatula.</title>
        <authorList>
            <person name="Tang H."/>
            <person name="Krishnakumar V."/>
            <person name="Bidwell S."/>
            <person name="Rosen B."/>
            <person name="Chan A."/>
            <person name="Zhou S."/>
            <person name="Gentzbittel L."/>
            <person name="Childs K.L."/>
            <person name="Yandell M."/>
            <person name="Gundlach H."/>
            <person name="Mayer K.F."/>
            <person name="Schwartz D.C."/>
            <person name="Town C.D."/>
        </authorList>
    </citation>
    <scope>GENOME REANNOTATION</scope>
    <source>
        <strain evidence="2">A17</strain>
        <strain evidence="3 4">cv. Jemalong A17</strain>
    </source>
</reference>
<evidence type="ECO:0000313" key="3">
    <source>
        <dbReference type="EnsemblPlants" id="KEH33134"/>
    </source>
</evidence>